<dbReference type="AlphaFoldDB" id="A0A1B9IVH0"/>
<sequence>MPVAPNGSIVHKSEREYHPYHQYGDVLFVSNQGMYFRTDGRRLANESTVFRDMLQVPQPGVKSEEKAISLDVTSRVLDIFLTHVSPNHFMLATTLEETHSLLSLCDKFDCSERLTDLLKGRLMDQSETIPWRTLVIASNTDDRKLGAEALRSMDRDTFLRGEGNDIYYSSNLKDSMNRLRPDWRGKIWDLVLEDDTTNATVTRMVPRKWKSRRRIWHTNYHAEVTKERVLPFRDDWNDIANRFQQDDW</sequence>
<keyword evidence="2" id="KW-1185">Reference proteome</keyword>
<dbReference type="EMBL" id="KI669460">
    <property type="protein sequence ID" value="OCF59518.1"/>
    <property type="molecule type" value="Genomic_DNA"/>
</dbReference>
<accession>A0A1B9IVH0</accession>
<evidence type="ECO:0008006" key="3">
    <source>
        <dbReference type="Google" id="ProtNLM"/>
    </source>
</evidence>
<name>A0A1B9IVH0_9TREE</name>
<evidence type="ECO:0000313" key="1">
    <source>
        <dbReference type="EMBL" id="OCF59518.1"/>
    </source>
</evidence>
<protein>
    <recommendedName>
        <fullName evidence="3">BTB domain-containing protein</fullName>
    </recommendedName>
</protein>
<dbReference type="OrthoDB" id="10422883at2759"/>
<organism evidence="1 2">
    <name type="scientific">Kwoniella mangroviensis CBS 10435</name>
    <dbReference type="NCBI Taxonomy" id="1331196"/>
    <lineage>
        <taxon>Eukaryota</taxon>
        <taxon>Fungi</taxon>
        <taxon>Dikarya</taxon>
        <taxon>Basidiomycota</taxon>
        <taxon>Agaricomycotina</taxon>
        <taxon>Tremellomycetes</taxon>
        <taxon>Tremellales</taxon>
        <taxon>Cryptococcaceae</taxon>
        <taxon>Kwoniella</taxon>
    </lineage>
</organism>
<dbReference type="InterPro" id="IPR011333">
    <property type="entry name" value="SKP1/BTB/POZ_sf"/>
</dbReference>
<reference evidence="1 2" key="1">
    <citation type="submission" date="2013-07" db="EMBL/GenBank/DDBJ databases">
        <title>The Genome Sequence of Kwoniella mangroviensis CBS10435.</title>
        <authorList>
            <consortium name="The Broad Institute Genome Sequencing Platform"/>
            <person name="Cuomo C."/>
            <person name="Litvintseva A."/>
            <person name="Chen Y."/>
            <person name="Heitman J."/>
            <person name="Sun S."/>
            <person name="Springer D."/>
            <person name="Dromer F."/>
            <person name="Young S.K."/>
            <person name="Zeng Q."/>
            <person name="Gargeya S."/>
            <person name="Fitzgerald M."/>
            <person name="Abouelleil A."/>
            <person name="Alvarado L."/>
            <person name="Berlin A.M."/>
            <person name="Chapman S.B."/>
            <person name="Dewar J."/>
            <person name="Goldberg J."/>
            <person name="Griggs A."/>
            <person name="Gujja S."/>
            <person name="Hansen M."/>
            <person name="Howarth C."/>
            <person name="Imamovic A."/>
            <person name="Larimer J."/>
            <person name="McCowan C."/>
            <person name="Murphy C."/>
            <person name="Pearson M."/>
            <person name="Priest M."/>
            <person name="Roberts A."/>
            <person name="Saif S."/>
            <person name="Shea T."/>
            <person name="Sykes S."/>
            <person name="Wortman J."/>
            <person name="Nusbaum C."/>
            <person name="Birren B."/>
        </authorList>
    </citation>
    <scope>NUCLEOTIDE SEQUENCE [LARGE SCALE GENOMIC DNA]</scope>
    <source>
        <strain evidence="1 2">CBS 10435</strain>
    </source>
</reference>
<reference evidence="2" key="2">
    <citation type="submission" date="2013-12" db="EMBL/GenBank/DDBJ databases">
        <title>Evolution of pathogenesis and genome organization in the Tremellales.</title>
        <authorList>
            <person name="Cuomo C."/>
            <person name="Litvintseva A."/>
            <person name="Heitman J."/>
            <person name="Chen Y."/>
            <person name="Sun S."/>
            <person name="Springer D."/>
            <person name="Dromer F."/>
            <person name="Young S."/>
            <person name="Zeng Q."/>
            <person name="Chapman S."/>
            <person name="Gujja S."/>
            <person name="Saif S."/>
            <person name="Birren B."/>
        </authorList>
    </citation>
    <scope>NUCLEOTIDE SEQUENCE [LARGE SCALE GENOMIC DNA]</scope>
    <source>
        <strain evidence="2">CBS 10435</strain>
    </source>
</reference>
<evidence type="ECO:0000313" key="2">
    <source>
        <dbReference type="Proteomes" id="UP000092583"/>
    </source>
</evidence>
<proteinExistence type="predicted"/>
<dbReference type="Proteomes" id="UP000092583">
    <property type="component" value="Unassembled WGS sequence"/>
</dbReference>
<dbReference type="Gene3D" id="3.30.710.10">
    <property type="entry name" value="Potassium Channel Kv1.1, Chain A"/>
    <property type="match status" value="1"/>
</dbReference>
<gene>
    <name evidence="1" type="ORF">L486_02185</name>
</gene>